<dbReference type="EMBL" id="FRAG01000047">
    <property type="protein sequence ID" value="SHK32159.1"/>
    <property type="molecule type" value="Genomic_DNA"/>
</dbReference>
<dbReference type="InterPro" id="IPR050147">
    <property type="entry name" value="Ser/Thr_Dehydratase"/>
</dbReference>
<keyword evidence="11" id="KW-1185">Reference proteome</keyword>
<dbReference type="Pfam" id="PF00291">
    <property type="entry name" value="PALP"/>
    <property type="match status" value="1"/>
</dbReference>
<comment type="catalytic activity">
    <reaction evidence="1">
        <text>L-threonine = 2-oxobutanoate + NH4(+)</text>
        <dbReference type="Rhea" id="RHEA:22108"/>
        <dbReference type="ChEBI" id="CHEBI:16763"/>
        <dbReference type="ChEBI" id="CHEBI:28938"/>
        <dbReference type="ChEBI" id="CHEBI:57926"/>
        <dbReference type="EC" id="4.3.1.19"/>
    </reaction>
</comment>
<sequence length="319" mass="35219">MFSYLDVVKAYERIKDKIYKTPLDKSIYLSNENTNYYLKLECLQPVKSFKLRGALSKLTTLTEEEKKRGVVAISSGNHGAAVSYASKLLGIDNVMIFVSKATPQSKIEKIRYYGGNVKIAGENYDEVHEYGMKHIKDYDMTYIDAYYNDPIVYAGQGTVALEIFEQNPNIDTILVPIGGGGLITGISVAAKTINPDVKIIGVQTEACPAMIKALEDNVFYDTYPTKPSICEALVGGVGELAYQMARDYIDDIIEVHESFIEKAVAHIIKKEKVIAEPSSAITIAAIMQQSKKIDGRNIALVISGGNIDKDLMVSLLNKH</sequence>
<dbReference type="SUPFAM" id="SSF53686">
    <property type="entry name" value="Tryptophan synthase beta subunit-like PLP-dependent enzymes"/>
    <property type="match status" value="1"/>
</dbReference>
<accession>A0A1M6RI92</accession>
<evidence type="ECO:0000256" key="6">
    <source>
        <dbReference type="ARBA" id="ARBA00023239"/>
    </source>
</evidence>
<dbReference type="GO" id="GO:0006565">
    <property type="term" value="P:L-serine catabolic process"/>
    <property type="evidence" value="ECO:0007669"/>
    <property type="project" value="TreeGrafter"/>
</dbReference>
<evidence type="ECO:0000256" key="2">
    <source>
        <dbReference type="ARBA" id="ARBA00001933"/>
    </source>
</evidence>
<evidence type="ECO:0000313" key="11">
    <source>
        <dbReference type="Proteomes" id="UP000184465"/>
    </source>
</evidence>
<dbReference type="PANTHER" id="PTHR48078">
    <property type="entry name" value="THREONINE DEHYDRATASE, MITOCHONDRIAL-RELATED"/>
    <property type="match status" value="1"/>
</dbReference>
<comment type="similarity">
    <text evidence="3">Belongs to the serine/threonine dehydratase family.</text>
</comment>
<name>A0A1M6RI92_PARC5</name>
<reference evidence="10 11" key="1">
    <citation type="submission" date="2016-11" db="EMBL/GenBank/DDBJ databases">
        <authorList>
            <person name="Jaros S."/>
            <person name="Januszkiewicz K."/>
            <person name="Wedrychowicz H."/>
        </authorList>
    </citation>
    <scope>NUCLEOTIDE SEQUENCE [LARGE SCALE GENOMIC DNA]</scope>
    <source>
        <strain evidence="10 11">DSM 15212</strain>
    </source>
</reference>
<protein>
    <recommendedName>
        <fullName evidence="4">threonine ammonia-lyase</fullName>
        <ecNumber evidence="4">4.3.1.19</ecNumber>
    </recommendedName>
    <alternativeName>
        <fullName evidence="8">Threonine deaminase</fullName>
    </alternativeName>
</protein>
<evidence type="ECO:0000256" key="3">
    <source>
        <dbReference type="ARBA" id="ARBA00010869"/>
    </source>
</evidence>
<feature type="domain" description="Tryptophan synthase beta chain-like PALP" evidence="9">
    <location>
        <begin position="15"/>
        <end position="304"/>
    </location>
</feature>
<evidence type="ECO:0000313" key="10">
    <source>
        <dbReference type="EMBL" id="SHK32159.1"/>
    </source>
</evidence>
<dbReference type="FunFam" id="3.40.50.1100:FF:000005">
    <property type="entry name" value="Threonine dehydratase catabolic"/>
    <property type="match status" value="1"/>
</dbReference>
<dbReference type="Proteomes" id="UP000184465">
    <property type="component" value="Unassembled WGS sequence"/>
</dbReference>
<evidence type="ECO:0000256" key="8">
    <source>
        <dbReference type="ARBA" id="ARBA00031427"/>
    </source>
</evidence>
<dbReference type="Gene3D" id="3.40.50.1100">
    <property type="match status" value="2"/>
</dbReference>
<gene>
    <name evidence="10" type="ORF">SAMN02745912_02972</name>
</gene>
<dbReference type="GO" id="GO:0006567">
    <property type="term" value="P:L-threonine catabolic process"/>
    <property type="evidence" value="ECO:0007669"/>
    <property type="project" value="TreeGrafter"/>
</dbReference>
<dbReference type="GO" id="GO:0004794">
    <property type="term" value="F:threonine deaminase activity"/>
    <property type="evidence" value="ECO:0007669"/>
    <property type="project" value="UniProtKB-EC"/>
</dbReference>
<comment type="function">
    <text evidence="7">Catalyzes the anaerobic formation of alpha-ketobutyrate and ammonia from threonine in a two-step reaction. The first step involved a dehydration of threonine and a production of enamine intermediates (aminocrotonate), which tautomerizes to its imine form (iminobutyrate). Both intermediates are unstable and short-lived. The second step is the nonenzymatic hydrolysis of the enamine/imine intermediates to form 2-ketobutyrate and free ammonia. In the low water environment of the cell, the second step is accelerated by RidA.</text>
</comment>
<comment type="cofactor">
    <cofactor evidence="2">
        <name>pyridoxal 5'-phosphate</name>
        <dbReference type="ChEBI" id="CHEBI:597326"/>
    </cofactor>
</comment>
<dbReference type="EC" id="4.3.1.19" evidence="4"/>
<dbReference type="InterPro" id="IPR036052">
    <property type="entry name" value="TrpB-like_PALP_sf"/>
</dbReference>
<proteinExistence type="inferred from homology"/>
<evidence type="ECO:0000259" key="9">
    <source>
        <dbReference type="Pfam" id="PF00291"/>
    </source>
</evidence>
<dbReference type="AlphaFoldDB" id="A0A1M6RI92"/>
<evidence type="ECO:0000256" key="7">
    <source>
        <dbReference type="ARBA" id="ARBA00025527"/>
    </source>
</evidence>
<dbReference type="OrthoDB" id="9811476at2"/>
<dbReference type="STRING" id="1121301.SAMN02745912_02972"/>
<keyword evidence="6" id="KW-0456">Lyase</keyword>
<organism evidence="10 11">
    <name type="scientific">Paramaledivibacter caminithermalis (strain DSM 15212 / CIP 107654 / DViRD3)</name>
    <name type="common">Clostridium caminithermale</name>
    <dbReference type="NCBI Taxonomy" id="1121301"/>
    <lineage>
        <taxon>Bacteria</taxon>
        <taxon>Bacillati</taxon>
        <taxon>Bacillota</taxon>
        <taxon>Clostridia</taxon>
        <taxon>Peptostreptococcales</taxon>
        <taxon>Caminicellaceae</taxon>
        <taxon>Paramaledivibacter</taxon>
    </lineage>
</organism>
<keyword evidence="5" id="KW-0663">Pyridoxal phosphate</keyword>
<evidence type="ECO:0000256" key="4">
    <source>
        <dbReference type="ARBA" id="ARBA00012096"/>
    </source>
</evidence>
<evidence type="ECO:0000256" key="5">
    <source>
        <dbReference type="ARBA" id="ARBA00022898"/>
    </source>
</evidence>
<dbReference type="CDD" id="cd01562">
    <property type="entry name" value="Thr-dehyd"/>
    <property type="match status" value="1"/>
</dbReference>
<dbReference type="GO" id="GO:0003941">
    <property type="term" value="F:L-serine ammonia-lyase activity"/>
    <property type="evidence" value="ECO:0007669"/>
    <property type="project" value="TreeGrafter"/>
</dbReference>
<dbReference type="InterPro" id="IPR001926">
    <property type="entry name" value="TrpB-like_PALP"/>
</dbReference>
<dbReference type="PANTHER" id="PTHR48078:SF6">
    <property type="entry name" value="L-THREONINE DEHYDRATASE CATABOLIC TDCB"/>
    <property type="match status" value="1"/>
</dbReference>
<evidence type="ECO:0000256" key="1">
    <source>
        <dbReference type="ARBA" id="ARBA00001274"/>
    </source>
</evidence>
<dbReference type="RefSeq" id="WP_073151781.1">
    <property type="nucleotide sequence ID" value="NZ_FRAG01000047.1"/>
</dbReference>
<dbReference type="GO" id="GO:0009097">
    <property type="term" value="P:isoleucine biosynthetic process"/>
    <property type="evidence" value="ECO:0007669"/>
    <property type="project" value="TreeGrafter"/>
</dbReference>